<keyword evidence="3 7" id="KW-0436">Ligase</keyword>
<keyword evidence="6 7" id="KW-0520">NAD</keyword>
<dbReference type="SUPFAM" id="SSF52402">
    <property type="entry name" value="Adenine nucleotide alpha hydrolases-like"/>
    <property type="match status" value="1"/>
</dbReference>
<dbReference type="PROSITE" id="PS50263">
    <property type="entry name" value="CN_HYDROLASE"/>
    <property type="match status" value="1"/>
</dbReference>
<dbReference type="InterPro" id="IPR014445">
    <property type="entry name" value="Gln-dep_NAD_synthase"/>
</dbReference>
<organism evidence="11 12">
    <name type="scientific">Thiopseudomonas denitrificans</name>
    <dbReference type="NCBI Taxonomy" id="1501432"/>
    <lineage>
        <taxon>Bacteria</taxon>
        <taxon>Pseudomonadati</taxon>
        <taxon>Pseudomonadota</taxon>
        <taxon>Gammaproteobacteria</taxon>
        <taxon>Pseudomonadales</taxon>
        <taxon>Pseudomonadaceae</taxon>
        <taxon>Thiopseudomonas</taxon>
    </lineage>
</organism>
<dbReference type="CDD" id="cd00553">
    <property type="entry name" value="NAD_synthase"/>
    <property type="match status" value="1"/>
</dbReference>
<dbReference type="EMBL" id="SNYK01000002">
    <property type="protein sequence ID" value="TDQ39343.1"/>
    <property type="molecule type" value="Genomic_DNA"/>
</dbReference>
<dbReference type="RefSeq" id="WP_101497514.1">
    <property type="nucleotide sequence ID" value="NZ_LNJZ01000009.1"/>
</dbReference>
<comment type="similarity">
    <text evidence="2 7">In the C-terminal section; belongs to the NAD synthetase family.</text>
</comment>
<reference evidence="11 12" key="1">
    <citation type="submission" date="2019-03" db="EMBL/GenBank/DDBJ databases">
        <title>Genomic Encyclopedia of Type Strains, Phase IV (KMG-IV): sequencing the most valuable type-strain genomes for metagenomic binning, comparative biology and taxonomic classification.</title>
        <authorList>
            <person name="Goeker M."/>
        </authorList>
    </citation>
    <scope>NUCLEOTIDE SEQUENCE [LARGE SCALE GENOMIC DNA]</scope>
    <source>
        <strain evidence="11 12">DSM 28679</strain>
    </source>
</reference>
<dbReference type="GO" id="GO:0003952">
    <property type="term" value="F:NAD+ synthase (glutamine-hydrolyzing) activity"/>
    <property type="evidence" value="ECO:0007669"/>
    <property type="project" value="UniProtKB-UniRule"/>
</dbReference>
<name>A0A4R6U3J9_9GAMM</name>
<accession>A0A4R6U3J9</accession>
<evidence type="ECO:0000256" key="6">
    <source>
        <dbReference type="ARBA" id="ARBA00023027"/>
    </source>
</evidence>
<evidence type="ECO:0000256" key="8">
    <source>
        <dbReference type="RuleBase" id="RU003811"/>
    </source>
</evidence>
<dbReference type="GO" id="GO:0005737">
    <property type="term" value="C:cytoplasm"/>
    <property type="evidence" value="ECO:0007669"/>
    <property type="project" value="InterPro"/>
</dbReference>
<keyword evidence="12" id="KW-1185">Reference proteome</keyword>
<evidence type="ECO:0000313" key="11">
    <source>
        <dbReference type="EMBL" id="TDQ39343.1"/>
    </source>
</evidence>
<dbReference type="AlphaFoldDB" id="A0A4R6U3J9"/>
<dbReference type="InterPro" id="IPR003694">
    <property type="entry name" value="NAD_synthase"/>
</dbReference>
<dbReference type="PANTHER" id="PTHR23090:SF9">
    <property type="entry name" value="GLUTAMINE-DEPENDENT NAD(+) SYNTHETASE"/>
    <property type="match status" value="1"/>
</dbReference>
<gene>
    <name evidence="11" type="ORF">DFQ45_10231</name>
</gene>
<proteinExistence type="inferred from homology"/>
<keyword evidence="4 7" id="KW-0547">Nucleotide-binding</keyword>
<comment type="caution">
    <text evidence="11">The sequence shown here is derived from an EMBL/GenBank/DDBJ whole genome shotgun (WGS) entry which is preliminary data.</text>
</comment>
<dbReference type="UniPathway" id="UPA00253">
    <property type="reaction ID" value="UER00334"/>
</dbReference>
<protein>
    <recommendedName>
        <fullName evidence="7">Glutamine-dependent NAD(+) synthetase</fullName>
        <ecNumber evidence="7">6.3.5.1</ecNumber>
    </recommendedName>
    <alternativeName>
        <fullName evidence="7">NAD(+) synthase [glutamine-hydrolyzing]</fullName>
    </alternativeName>
</protein>
<evidence type="ECO:0000259" key="10">
    <source>
        <dbReference type="PROSITE" id="PS50263"/>
    </source>
</evidence>
<evidence type="ECO:0000256" key="9">
    <source>
        <dbReference type="SAM" id="MobiDB-lite"/>
    </source>
</evidence>
<dbReference type="Proteomes" id="UP000294575">
    <property type="component" value="Unassembled WGS sequence"/>
</dbReference>
<keyword evidence="5 7" id="KW-0067">ATP-binding</keyword>
<dbReference type="EC" id="6.3.5.1" evidence="7"/>
<dbReference type="Gene3D" id="3.60.110.10">
    <property type="entry name" value="Carbon-nitrogen hydrolase"/>
    <property type="match status" value="1"/>
</dbReference>
<evidence type="ECO:0000313" key="12">
    <source>
        <dbReference type="Proteomes" id="UP000294575"/>
    </source>
</evidence>
<dbReference type="OrthoDB" id="9760188at2"/>
<comment type="catalytic activity">
    <reaction evidence="7">
        <text>deamido-NAD(+) + L-glutamine + ATP + H2O = L-glutamate + AMP + diphosphate + NAD(+) + H(+)</text>
        <dbReference type="Rhea" id="RHEA:24384"/>
        <dbReference type="ChEBI" id="CHEBI:15377"/>
        <dbReference type="ChEBI" id="CHEBI:15378"/>
        <dbReference type="ChEBI" id="CHEBI:29985"/>
        <dbReference type="ChEBI" id="CHEBI:30616"/>
        <dbReference type="ChEBI" id="CHEBI:33019"/>
        <dbReference type="ChEBI" id="CHEBI:57540"/>
        <dbReference type="ChEBI" id="CHEBI:58359"/>
        <dbReference type="ChEBI" id="CHEBI:58437"/>
        <dbReference type="ChEBI" id="CHEBI:456215"/>
        <dbReference type="EC" id="6.3.5.1"/>
    </reaction>
</comment>
<dbReference type="Gene3D" id="3.40.50.620">
    <property type="entry name" value="HUPs"/>
    <property type="match status" value="1"/>
</dbReference>
<dbReference type="FunFam" id="3.40.50.620:FF:000106">
    <property type="entry name" value="Glutamine-dependent NAD(+) synthetase"/>
    <property type="match status" value="1"/>
</dbReference>
<dbReference type="PANTHER" id="PTHR23090">
    <property type="entry name" value="NH 3 /GLUTAMINE-DEPENDENT NAD + SYNTHETASE"/>
    <property type="match status" value="1"/>
</dbReference>
<dbReference type="GO" id="GO:0009435">
    <property type="term" value="P:NAD+ biosynthetic process"/>
    <property type="evidence" value="ECO:0007669"/>
    <property type="project" value="UniProtKB-UniRule"/>
</dbReference>
<dbReference type="Pfam" id="PF00795">
    <property type="entry name" value="CN_hydrolase"/>
    <property type="match status" value="1"/>
</dbReference>
<comment type="similarity">
    <text evidence="8">Belongs to the NAD synthetase family.</text>
</comment>
<dbReference type="InterPro" id="IPR014729">
    <property type="entry name" value="Rossmann-like_a/b/a_fold"/>
</dbReference>
<dbReference type="InterPro" id="IPR003010">
    <property type="entry name" value="C-N_Hydrolase"/>
</dbReference>
<sequence length="531" mass="57742">MPALPRITLAQIRIHSGDPAANLANIEHAIRQDDGHSDLLVFPSLALTGHVLQDRWLYPHVAEAVQDALPTLCTLSEQQSFLLGMPRFADGHLYHSACLFHQGRLLWSHDKQWMSPDPLQNQQRYFTPGSSLPWLEFQGMQLAITLGDEMFRPELQQQLASRPCTLLINLGDSAFHHDGLPAREQQLSKIARQLGCPLAQVNPVGGQDELVFDGHSCVMDADGLLRQRATGFAEALLAVDPAAGPAPALPASEALTWQALVTSLHDYAGACGFNGALLGLSGGIDSALVLALAVDALGADRVTAVMMPYHYTAQISQDDAAEQARALGVAYHVAPIAPLVEPFAAQLQPLLEQWPAPAQDTTEQNLQARSRGMLLMALSNRSGALLLTTSNKSEMAVGYCTLYGDMCGGFALLKDIPKTLAYRLAEYRNTLGPAIPERVITRPPTAELAPGQEDSDSLPPYPLLDEIVRLYVEESRSVQQLLDAGLDAGWVQRVTRMIDRNEFKRRQAAPGPCLSTRGFGRERQVPLGGKL</sequence>
<dbReference type="NCBIfam" id="NF010588">
    <property type="entry name" value="PRK13981.1"/>
    <property type="match status" value="1"/>
</dbReference>
<comment type="pathway">
    <text evidence="1 7">Cofactor biosynthesis; NAD(+) biosynthesis; NAD(+) from deamido-NAD(+) (L-Gln route): step 1/1.</text>
</comment>
<dbReference type="Pfam" id="PF02540">
    <property type="entry name" value="NAD_synthase"/>
    <property type="match status" value="1"/>
</dbReference>
<dbReference type="NCBIfam" id="TIGR00552">
    <property type="entry name" value="nadE"/>
    <property type="match status" value="1"/>
</dbReference>
<evidence type="ECO:0000256" key="5">
    <source>
        <dbReference type="ARBA" id="ARBA00022840"/>
    </source>
</evidence>
<feature type="domain" description="CN hydrolase" evidence="10">
    <location>
        <begin position="5"/>
        <end position="243"/>
    </location>
</feature>
<dbReference type="CDD" id="cd07570">
    <property type="entry name" value="GAT_Gln-NAD-synth"/>
    <property type="match status" value="1"/>
</dbReference>
<dbReference type="GO" id="GO:0004359">
    <property type="term" value="F:glutaminase activity"/>
    <property type="evidence" value="ECO:0007669"/>
    <property type="project" value="InterPro"/>
</dbReference>
<dbReference type="GO" id="GO:0005524">
    <property type="term" value="F:ATP binding"/>
    <property type="evidence" value="ECO:0007669"/>
    <property type="project" value="UniProtKB-UniRule"/>
</dbReference>
<evidence type="ECO:0000256" key="7">
    <source>
        <dbReference type="PIRNR" id="PIRNR006630"/>
    </source>
</evidence>
<dbReference type="InterPro" id="IPR036526">
    <property type="entry name" value="C-N_Hydrolase_sf"/>
</dbReference>
<evidence type="ECO:0000256" key="4">
    <source>
        <dbReference type="ARBA" id="ARBA00022741"/>
    </source>
</evidence>
<feature type="region of interest" description="Disordered" evidence="9">
    <location>
        <begin position="509"/>
        <end position="531"/>
    </location>
</feature>
<dbReference type="InterPro" id="IPR022310">
    <property type="entry name" value="NAD/GMP_synthase"/>
</dbReference>
<evidence type="ECO:0000256" key="2">
    <source>
        <dbReference type="ARBA" id="ARBA00007145"/>
    </source>
</evidence>
<dbReference type="PIRSF" id="PIRSF006630">
    <property type="entry name" value="NADS_GAT"/>
    <property type="match status" value="1"/>
</dbReference>
<dbReference type="SUPFAM" id="SSF56317">
    <property type="entry name" value="Carbon-nitrogen hydrolase"/>
    <property type="match status" value="1"/>
</dbReference>
<evidence type="ECO:0000256" key="3">
    <source>
        <dbReference type="ARBA" id="ARBA00022598"/>
    </source>
</evidence>
<evidence type="ECO:0000256" key="1">
    <source>
        <dbReference type="ARBA" id="ARBA00005188"/>
    </source>
</evidence>